<reference evidence="3" key="1">
    <citation type="journal article" date="2022" name="Int. J. Mol. Sci.">
        <title>Draft Genome of Tanacetum Coccineum: Genomic Comparison of Closely Related Tanacetum-Family Plants.</title>
        <authorList>
            <person name="Yamashiro T."/>
            <person name="Shiraishi A."/>
            <person name="Nakayama K."/>
            <person name="Satake H."/>
        </authorList>
    </citation>
    <scope>NUCLEOTIDE SEQUENCE</scope>
</reference>
<feature type="region of interest" description="Disordered" evidence="2">
    <location>
        <begin position="485"/>
        <end position="521"/>
    </location>
</feature>
<accession>A0ABQ5AXY5</accession>
<sequence length="1238" mass="141242">MNGPGEATNTNSTNRLNTVSSPVNTVSSSFTPVDPGKVREQRNEFKSVFRHDKNDYKAFTPVNTTTPSIDDYPIDPLMPDLEDITTLHDTEQIIGEVDSAVQTRRMHKQNEIKPKKVTQALDEESWVEAMQEELLQFILNVWRLVDLPYGKKAIGTKWVFKNKKDQRGIVMDVKSAFLYGTIEEEVYVCQPPGFVDLAFLDKGYKMSSMGELTFFLGLQVEQRSDGIFLSQDKYIYDILKKFGYSSVKTASTLMETHKPLTNDENGTDVDVHVYRSMIGSLRYLKGQPTLGLLYPQDSPLELIAYSDSDYAGASLDRKSTTGGCQFLGCMLVSWQCKKQTIVANSTTEAEYIAAFNCHAQVLWLQNQLLNYGYNFMKTKIHVDNESAICVVKNHVSHSKTKHIEIRYHFIRDSYEKRLTEMVKIHTDYNVADLLTKAFDVTRFKFLIASIGRDTKVPQSGGPLKKVGNEAVHKELGDRMEMAATTASSFEAEQDSDAQTRFEAASKKSNDPPLSRGYTLRSGEDSMKPLELIDLYQIASHSTAGKVNTVRLKVRTSIALSTTEEGAQTITATIDGREKIIIEASLRRHLKLEDSKGIPSLPNTEIFEQLTNMGYAITSDSLTFFKGHFSPQWKFFFHTILHCMSSKKRAWDQFSSNIATAIICLATNRIFNFSKFIFDAMVKNLNSPHKFLMYLSVHSYESDEGRLKQTDLTDLVTKLSDRIDALEKDLKQTKKTYSTALTKLVLKVKKLEKQLKTGKARKRAKIVLSEDEDAAEDPSKQGRKIAQIDSDPNISLVQDKGTSWFPQDEEIHDKTSADTEVLVQEETPTELVEDKGSGEKGQPEVTTAVTVLNTASISVSTVSVTPPVVSTAGRIIVQVQLTVDEELARKIQEEDQARAITEQEQERLNFEAALEIQRQLDERQRVAAEPTIDWNDPSVLRYHSLKNKPVSIAQARKNMITYLVNQGRYKHKYFKKMSYDDIRPIFEKVRDQNQFFVPMRSEIEKESSTPVEEQKGEKEQILKEVSKKSGGTRRKSLARKRTKETQDKETSKKQKLDVEKAADYEKEKEELKVYLDIVPRDEVVMDVESLATKYLIVDWETHVLSENLMYYKIIKGDNSSKNYKILSEMLDDFDRQDVEDLHKLVKEKYKSTRPEGYDLILWEDLKVLFKPNEDDEIWKNQQEYNLISWRLCDTCGIHILLMNTGMAIHMMIYKITSSEEVKCLKESSAVQTRTLNSRN</sequence>
<evidence type="ECO:0008006" key="5">
    <source>
        <dbReference type="Google" id="ProtNLM"/>
    </source>
</evidence>
<keyword evidence="1" id="KW-0175">Coiled coil</keyword>
<dbReference type="Proteomes" id="UP001151760">
    <property type="component" value="Unassembled WGS sequence"/>
</dbReference>
<feature type="region of interest" description="Disordered" evidence="2">
    <location>
        <begin position="1000"/>
        <end position="1055"/>
    </location>
</feature>
<feature type="compositionally biased region" description="Basic residues" evidence="2">
    <location>
        <begin position="1029"/>
        <end position="1041"/>
    </location>
</feature>
<name>A0ABQ5AXY5_9ASTR</name>
<dbReference type="CDD" id="cd09272">
    <property type="entry name" value="RNase_HI_RT_Ty1"/>
    <property type="match status" value="1"/>
</dbReference>
<dbReference type="PANTHER" id="PTHR11439:SF495">
    <property type="entry name" value="REVERSE TRANSCRIPTASE, RNA-DEPENDENT DNA POLYMERASE-RELATED"/>
    <property type="match status" value="1"/>
</dbReference>
<feature type="region of interest" description="Disordered" evidence="2">
    <location>
        <begin position="768"/>
        <end position="789"/>
    </location>
</feature>
<feature type="compositionally biased region" description="Basic and acidic residues" evidence="2">
    <location>
        <begin position="1000"/>
        <end position="1026"/>
    </location>
</feature>
<feature type="compositionally biased region" description="Polar residues" evidence="2">
    <location>
        <begin position="7"/>
        <end position="16"/>
    </location>
</feature>
<feature type="compositionally biased region" description="Basic and acidic residues" evidence="2">
    <location>
        <begin position="1042"/>
        <end position="1055"/>
    </location>
</feature>
<feature type="compositionally biased region" description="Basic and acidic residues" evidence="2">
    <location>
        <begin position="497"/>
        <end position="509"/>
    </location>
</feature>
<evidence type="ECO:0000256" key="1">
    <source>
        <dbReference type="SAM" id="Coils"/>
    </source>
</evidence>
<dbReference type="PANTHER" id="PTHR11439">
    <property type="entry name" value="GAG-POL-RELATED RETROTRANSPOSON"/>
    <property type="match status" value="1"/>
</dbReference>
<feature type="coiled-coil region" evidence="1">
    <location>
        <begin position="715"/>
        <end position="760"/>
    </location>
</feature>
<dbReference type="EMBL" id="BQNB010012656">
    <property type="protein sequence ID" value="GJT06283.1"/>
    <property type="molecule type" value="Genomic_DNA"/>
</dbReference>
<gene>
    <name evidence="3" type="ORF">Tco_0840745</name>
</gene>
<evidence type="ECO:0000313" key="3">
    <source>
        <dbReference type="EMBL" id="GJT06283.1"/>
    </source>
</evidence>
<reference evidence="3" key="2">
    <citation type="submission" date="2022-01" db="EMBL/GenBank/DDBJ databases">
        <authorList>
            <person name="Yamashiro T."/>
            <person name="Shiraishi A."/>
            <person name="Satake H."/>
            <person name="Nakayama K."/>
        </authorList>
    </citation>
    <scope>NUCLEOTIDE SEQUENCE</scope>
</reference>
<keyword evidence="4" id="KW-1185">Reference proteome</keyword>
<comment type="caution">
    <text evidence="3">The sequence shown here is derived from an EMBL/GenBank/DDBJ whole genome shotgun (WGS) entry which is preliminary data.</text>
</comment>
<organism evidence="3 4">
    <name type="scientific">Tanacetum coccineum</name>
    <dbReference type="NCBI Taxonomy" id="301880"/>
    <lineage>
        <taxon>Eukaryota</taxon>
        <taxon>Viridiplantae</taxon>
        <taxon>Streptophyta</taxon>
        <taxon>Embryophyta</taxon>
        <taxon>Tracheophyta</taxon>
        <taxon>Spermatophyta</taxon>
        <taxon>Magnoliopsida</taxon>
        <taxon>eudicotyledons</taxon>
        <taxon>Gunneridae</taxon>
        <taxon>Pentapetalae</taxon>
        <taxon>asterids</taxon>
        <taxon>campanulids</taxon>
        <taxon>Asterales</taxon>
        <taxon>Asteraceae</taxon>
        <taxon>Asteroideae</taxon>
        <taxon>Anthemideae</taxon>
        <taxon>Anthemidinae</taxon>
        <taxon>Tanacetum</taxon>
    </lineage>
</organism>
<feature type="region of interest" description="Disordered" evidence="2">
    <location>
        <begin position="1"/>
        <end position="38"/>
    </location>
</feature>
<protein>
    <recommendedName>
        <fullName evidence="5">Reverse transcriptase Ty1/copia-type domain-containing protein</fullName>
    </recommendedName>
</protein>
<feature type="compositionally biased region" description="Low complexity" evidence="2">
    <location>
        <begin position="17"/>
        <end position="33"/>
    </location>
</feature>
<evidence type="ECO:0000256" key="2">
    <source>
        <dbReference type="SAM" id="MobiDB-lite"/>
    </source>
</evidence>
<proteinExistence type="predicted"/>
<evidence type="ECO:0000313" key="4">
    <source>
        <dbReference type="Proteomes" id="UP001151760"/>
    </source>
</evidence>